<proteinExistence type="predicted"/>
<organism evidence="2 3">
    <name type="scientific">Natrialba magadii (strain ATCC 43099 / DSM 3394 / CCM 3739 / CIP 104546 / IAM 13178 / JCM 8861 / NBRC 102185 / NCIMB 2190 / MS3)</name>
    <name type="common">Natronobacterium magadii</name>
    <dbReference type="NCBI Taxonomy" id="547559"/>
    <lineage>
        <taxon>Archaea</taxon>
        <taxon>Methanobacteriati</taxon>
        <taxon>Methanobacteriota</taxon>
        <taxon>Stenosarchaea group</taxon>
        <taxon>Halobacteria</taxon>
        <taxon>Halobacteriales</taxon>
        <taxon>Natrialbaceae</taxon>
        <taxon>Natrialba</taxon>
    </lineage>
</organism>
<gene>
    <name evidence="2" type="ordered locus">Nmag_3183</name>
</gene>
<evidence type="ECO:0000313" key="2">
    <source>
        <dbReference type="EMBL" id="ADD06734.1"/>
    </source>
</evidence>
<sequence length="63" mass="6909">MNLAIKETAVFGIWLIGIVLFLYGFAILGNILTGGGTPLWFSTSLIITGALLLYFFDNIKDQI</sequence>
<keyword evidence="1" id="KW-1133">Transmembrane helix</keyword>
<keyword evidence="1" id="KW-0812">Transmembrane</keyword>
<reference evidence="2 3" key="2">
    <citation type="journal article" date="2012" name="BMC Genomics">
        <title>A comparative genomics perspective on the genetic content of the alkaliphilic haloarchaeon Natrialba magadii ATCC 43099T.</title>
        <authorList>
            <person name="Siddaramappa S."/>
            <person name="Challacombe J.F."/>
            <person name="Decastro R.E."/>
            <person name="Pfeiffer F."/>
            <person name="Sastre D.E."/>
            <person name="Gimenez M.I."/>
            <person name="Paggi R.A."/>
            <person name="Detter J.C."/>
            <person name="Davenport K.W."/>
            <person name="Goodwin L.A."/>
            <person name="Kyrpides N."/>
            <person name="Tapia R."/>
            <person name="Pitluck S."/>
            <person name="Lucas S."/>
            <person name="Woyke T."/>
            <person name="Maupin-Furlow J.A."/>
        </authorList>
    </citation>
    <scope>NUCLEOTIDE SEQUENCE [LARGE SCALE GENOMIC DNA]</scope>
    <source>
        <strain evidence="3">ATCC 43099 / DSM 3394 / CCM 3739 / CIP 104546 / IAM 13178 / JCM 8861 / NBRC 102185 / NCIMB 2190 / MS3</strain>
    </source>
</reference>
<dbReference type="HOGENOM" id="CLU_2875177_0_0_2"/>
<keyword evidence="3" id="KW-1185">Reference proteome</keyword>
<protein>
    <submittedName>
        <fullName evidence="2">Uncharacterized protein</fullName>
    </submittedName>
</protein>
<feature type="transmembrane region" description="Helical" evidence="1">
    <location>
        <begin position="12"/>
        <end position="32"/>
    </location>
</feature>
<dbReference type="AlphaFoldDB" id="D3SRW0"/>
<evidence type="ECO:0000313" key="3">
    <source>
        <dbReference type="Proteomes" id="UP000001879"/>
    </source>
</evidence>
<dbReference type="PaxDb" id="547559-Nmag_3183"/>
<dbReference type="KEGG" id="nmg:Nmag_3183"/>
<feature type="transmembrane region" description="Helical" evidence="1">
    <location>
        <begin position="38"/>
        <end position="56"/>
    </location>
</feature>
<evidence type="ECO:0000256" key="1">
    <source>
        <dbReference type="SAM" id="Phobius"/>
    </source>
</evidence>
<dbReference type="RefSeq" id="WP_012996790.1">
    <property type="nucleotide sequence ID" value="NC_013922.1"/>
</dbReference>
<dbReference type="GeneID" id="41351093"/>
<accession>D3SRW0</accession>
<dbReference type="EMBL" id="CP001932">
    <property type="protein sequence ID" value="ADD06734.1"/>
    <property type="molecule type" value="Genomic_DNA"/>
</dbReference>
<keyword evidence="1" id="KW-0472">Membrane</keyword>
<reference evidence="3" key="1">
    <citation type="submission" date="2010-02" db="EMBL/GenBank/DDBJ databases">
        <title>Complete sequence of chromosome of Natrialba magadii ATCC 43099.</title>
        <authorList>
            <consortium name="US DOE Joint Genome Institute"/>
            <person name="Lucas S."/>
            <person name="Copeland A."/>
            <person name="Lapidus A."/>
            <person name="Cheng J.-F."/>
            <person name="Bruce D."/>
            <person name="Goodwin L."/>
            <person name="Pitluck S."/>
            <person name="Davenport K."/>
            <person name="Saunders E."/>
            <person name="Detter J.C."/>
            <person name="Han C."/>
            <person name="Tapia R."/>
            <person name="Land M."/>
            <person name="Hauser L."/>
            <person name="Kyrpides N."/>
            <person name="Mikhailova N."/>
            <person name="De Castro R.E."/>
            <person name="Maupin-Furlow J.A."/>
            <person name="Woyke T."/>
        </authorList>
    </citation>
    <scope>NUCLEOTIDE SEQUENCE [LARGE SCALE GENOMIC DNA]</scope>
    <source>
        <strain evidence="3">ATCC 43099 / DSM 3394 / CCM 3739 / CIP 104546 / IAM 13178 / JCM 8861 / NBRC 102185 / NCIMB 2190 / MS3</strain>
    </source>
</reference>
<dbReference type="Proteomes" id="UP000001879">
    <property type="component" value="Chromosome"/>
</dbReference>
<name>D3SRW0_NATMM</name>